<feature type="compositionally biased region" description="Acidic residues" evidence="1">
    <location>
        <begin position="108"/>
        <end position="122"/>
    </location>
</feature>
<accession>A0A2G9S8U1</accession>
<dbReference type="EMBL" id="KV926307">
    <property type="protein sequence ID" value="PIO36560.1"/>
    <property type="molecule type" value="Genomic_DNA"/>
</dbReference>
<evidence type="ECO:0000313" key="3">
    <source>
        <dbReference type="Proteomes" id="UP000228934"/>
    </source>
</evidence>
<dbReference type="AlphaFoldDB" id="A0A2G9S8U1"/>
<sequence length="131" mass="15184">MQGYIYVDSDDNEDFVELAEEGTSKTKEEEDVICMESDCSRSEVDEDKESTSEGFLCPTRLVSQSRFSSLPSWSQISNVINKALLLHKNRHHHEESKSRTKRNAIYIESDDDMSDDVQEDYEEHYNQGMSF</sequence>
<protein>
    <submittedName>
        <fullName evidence="2">Uncharacterized protein</fullName>
    </submittedName>
</protein>
<organism evidence="2 3">
    <name type="scientific">Aquarana catesbeiana</name>
    <name type="common">American bullfrog</name>
    <name type="synonym">Rana catesbeiana</name>
    <dbReference type="NCBI Taxonomy" id="8400"/>
    <lineage>
        <taxon>Eukaryota</taxon>
        <taxon>Metazoa</taxon>
        <taxon>Chordata</taxon>
        <taxon>Craniata</taxon>
        <taxon>Vertebrata</taxon>
        <taxon>Euteleostomi</taxon>
        <taxon>Amphibia</taxon>
        <taxon>Batrachia</taxon>
        <taxon>Anura</taxon>
        <taxon>Neobatrachia</taxon>
        <taxon>Ranoidea</taxon>
        <taxon>Ranidae</taxon>
        <taxon>Aquarana</taxon>
    </lineage>
</organism>
<evidence type="ECO:0000313" key="2">
    <source>
        <dbReference type="EMBL" id="PIO36560.1"/>
    </source>
</evidence>
<dbReference type="Proteomes" id="UP000228934">
    <property type="component" value="Unassembled WGS sequence"/>
</dbReference>
<feature type="region of interest" description="Disordered" evidence="1">
    <location>
        <begin position="89"/>
        <end position="131"/>
    </location>
</feature>
<proteinExistence type="predicted"/>
<evidence type="ECO:0000256" key="1">
    <source>
        <dbReference type="SAM" id="MobiDB-lite"/>
    </source>
</evidence>
<gene>
    <name evidence="2" type="ORF">AB205_0143790</name>
</gene>
<keyword evidence="3" id="KW-1185">Reference proteome</keyword>
<reference evidence="3" key="1">
    <citation type="journal article" date="2017" name="Nat. Commun.">
        <title>The North American bullfrog draft genome provides insight into hormonal regulation of long noncoding RNA.</title>
        <authorList>
            <person name="Hammond S.A."/>
            <person name="Warren R.L."/>
            <person name="Vandervalk B.P."/>
            <person name="Kucuk E."/>
            <person name="Khan H."/>
            <person name="Gibb E.A."/>
            <person name="Pandoh P."/>
            <person name="Kirk H."/>
            <person name="Zhao Y."/>
            <person name="Jones M."/>
            <person name="Mungall A.J."/>
            <person name="Coope R."/>
            <person name="Pleasance S."/>
            <person name="Moore R.A."/>
            <person name="Holt R.A."/>
            <person name="Round J.M."/>
            <person name="Ohora S."/>
            <person name="Walle B.V."/>
            <person name="Veldhoen N."/>
            <person name="Helbing C.C."/>
            <person name="Birol I."/>
        </authorList>
    </citation>
    <scope>NUCLEOTIDE SEQUENCE [LARGE SCALE GENOMIC DNA]</scope>
</reference>
<name>A0A2G9S8U1_AQUCT</name>